<keyword evidence="6" id="KW-0862">Zinc</keyword>
<keyword evidence="8" id="KW-0732">Signal</keyword>
<evidence type="ECO:0000313" key="11">
    <source>
        <dbReference type="Proteomes" id="UP001597110"/>
    </source>
</evidence>
<keyword evidence="5 10" id="KW-0378">Hydrolase</keyword>
<dbReference type="InterPro" id="IPR034115">
    <property type="entry name" value="M35_peptidyl-Lys"/>
</dbReference>
<dbReference type="SMART" id="SM01351">
    <property type="entry name" value="Aspzincin_M35"/>
    <property type="match status" value="1"/>
</dbReference>
<feature type="domain" description="Lysine-specific metallo-endopeptidase" evidence="9">
    <location>
        <begin position="225"/>
        <end position="358"/>
    </location>
</feature>
<proteinExistence type="inferred from homology"/>
<evidence type="ECO:0000259" key="9">
    <source>
        <dbReference type="SMART" id="SM01351"/>
    </source>
</evidence>
<organism evidence="10 11">
    <name type="scientific">Lysobacter brunescens</name>
    <dbReference type="NCBI Taxonomy" id="262323"/>
    <lineage>
        <taxon>Bacteria</taxon>
        <taxon>Pseudomonadati</taxon>
        <taxon>Pseudomonadota</taxon>
        <taxon>Gammaproteobacteria</taxon>
        <taxon>Lysobacterales</taxon>
        <taxon>Lysobacteraceae</taxon>
        <taxon>Lysobacter</taxon>
    </lineage>
</organism>
<reference evidence="11" key="1">
    <citation type="journal article" date="2019" name="Int. J. Syst. Evol. Microbiol.">
        <title>The Global Catalogue of Microorganisms (GCM) 10K type strain sequencing project: providing services to taxonomists for standard genome sequencing and annotation.</title>
        <authorList>
            <consortium name="The Broad Institute Genomics Platform"/>
            <consortium name="The Broad Institute Genome Sequencing Center for Infectious Disease"/>
            <person name="Wu L."/>
            <person name="Ma J."/>
        </authorList>
    </citation>
    <scope>NUCLEOTIDE SEQUENCE [LARGE SCALE GENOMIC DNA]</scope>
    <source>
        <strain evidence="11">CCUG 55585</strain>
    </source>
</reference>
<dbReference type="Proteomes" id="UP001597110">
    <property type="component" value="Unassembled WGS sequence"/>
</dbReference>
<keyword evidence="11" id="KW-1185">Reference proteome</keyword>
<dbReference type="SUPFAM" id="SSF55486">
    <property type="entry name" value="Metalloproteases ('zincins'), catalytic domain"/>
    <property type="match status" value="1"/>
</dbReference>
<sequence>MRFSSKSLLGGSLAIAVVAAGTLASVTAAPPRLAANPVRVSVQALGQDRVEVVVTNTSRKTLRIPKWQLPSAAFDSNLFRISREGEEVRFHGRMIKRTTPTVSDFTVLRPGHSQRSVVELGKMYDLSKPGLYTVTYATSLQYASLSGGPQLRAGNGAPLVAQAAPIRISLDRAIAAGSRVKPVLPANPTLSDVVGISTVSCSSSQISQINQAVLSARSYSENSKGYLNGGATGARYTTWFGAYSATRYGDAKQHFVNIDNALDQTGGQVTINCGCNEGYFAYVYKNQPYQIWVCNAFWSAPLIGTDSKAGTLIHEMSHFTVVADTDDHAYGHTAAKNLANTNPTNAVDNADNHEYFAENTPFQN</sequence>
<comment type="caution">
    <text evidence="10">The sequence shown here is derived from an EMBL/GenBank/DDBJ whole genome shotgun (WGS) entry which is preliminary data.</text>
</comment>
<evidence type="ECO:0000256" key="5">
    <source>
        <dbReference type="ARBA" id="ARBA00022801"/>
    </source>
</evidence>
<gene>
    <name evidence="10" type="ORF">ACFQ0E_18845</name>
</gene>
<dbReference type="Gene3D" id="3.40.390.10">
    <property type="entry name" value="Collagenase (Catalytic Domain)"/>
    <property type="match status" value="1"/>
</dbReference>
<accession>A0ABW2YJB7</accession>
<protein>
    <submittedName>
        <fullName evidence="10">M35 family metallo-endopeptidase</fullName>
        <ecNumber evidence="10">3.4.24.-</ecNumber>
    </submittedName>
</protein>
<name>A0ABW2YJB7_9GAMM</name>
<dbReference type="EMBL" id="JBHTIF010000007">
    <property type="protein sequence ID" value="MFD0727656.1"/>
    <property type="molecule type" value="Genomic_DNA"/>
</dbReference>
<dbReference type="Pfam" id="PF14521">
    <property type="entry name" value="Aspzincin_M35"/>
    <property type="match status" value="1"/>
</dbReference>
<dbReference type="InterPro" id="IPR029463">
    <property type="entry name" value="Lys_MEP"/>
</dbReference>
<evidence type="ECO:0000256" key="6">
    <source>
        <dbReference type="ARBA" id="ARBA00022833"/>
    </source>
</evidence>
<comment type="cofactor">
    <cofactor evidence="1">
        <name>Zn(2+)</name>
        <dbReference type="ChEBI" id="CHEBI:29105"/>
    </cofactor>
</comment>
<feature type="signal peptide" evidence="8">
    <location>
        <begin position="1"/>
        <end position="28"/>
    </location>
</feature>
<feature type="chain" id="PRO_5046322057" evidence="8">
    <location>
        <begin position="29"/>
        <end position="364"/>
    </location>
</feature>
<evidence type="ECO:0000256" key="8">
    <source>
        <dbReference type="SAM" id="SignalP"/>
    </source>
</evidence>
<keyword evidence="3" id="KW-0645">Protease</keyword>
<evidence type="ECO:0000256" key="1">
    <source>
        <dbReference type="ARBA" id="ARBA00001947"/>
    </source>
</evidence>
<dbReference type="CDD" id="cd11306">
    <property type="entry name" value="M35_peptidyl-Lys"/>
    <property type="match status" value="1"/>
</dbReference>
<dbReference type="RefSeq" id="WP_386826523.1">
    <property type="nucleotide sequence ID" value="NZ_JBHTIF010000007.1"/>
</dbReference>
<dbReference type="GO" id="GO:0016787">
    <property type="term" value="F:hydrolase activity"/>
    <property type="evidence" value="ECO:0007669"/>
    <property type="project" value="UniProtKB-KW"/>
</dbReference>
<keyword evidence="7" id="KW-0482">Metalloprotease</keyword>
<evidence type="ECO:0000256" key="3">
    <source>
        <dbReference type="ARBA" id="ARBA00022670"/>
    </source>
</evidence>
<evidence type="ECO:0000256" key="4">
    <source>
        <dbReference type="ARBA" id="ARBA00022723"/>
    </source>
</evidence>
<keyword evidence="4" id="KW-0479">Metal-binding</keyword>
<comment type="similarity">
    <text evidence="2">Belongs to the peptidase M35 family.</text>
</comment>
<evidence type="ECO:0000256" key="7">
    <source>
        <dbReference type="ARBA" id="ARBA00023049"/>
    </source>
</evidence>
<dbReference type="PANTHER" id="PTHR37016:SF3">
    <property type="entry name" value="NEUTRAL PROTEASE 2-RELATED"/>
    <property type="match status" value="1"/>
</dbReference>
<evidence type="ECO:0000256" key="2">
    <source>
        <dbReference type="ARBA" id="ARBA00010279"/>
    </source>
</evidence>
<evidence type="ECO:0000313" key="10">
    <source>
        <dbReference type="EMBL" id="MFD0727656.1"/>
    </source>
</evidence>
<dbReference type="PANTHER" id="PTHR37016">
    <property type="match status" value="1"/>
</dbReference>
<dbReference type="Gene3D" id="2.60.40.2970">
    <property type="match status" value="1"/>
</dbReference>
<dbReference type="InterPro" id="IPR024079">
    <property type="entry name" value="MetalloPept_cat_dom_sf"/>
</dbReference>
<dbReference type="InterPro" id="IPR050414">
    <property type="entry name" value="Fungal_M35_metalloproteases"/>
</dbReference>
<dbReference type="EC" id="3.4.24.-" evidence="10"/>